<evidence type="ECO:0000259" key="14">
    <source>
        <dbReference type="PROSITE" id="PS51550"/>
    </source>
</evidence>
<dbReference type="Pfam" id="PF07699">
    <property type="entry name" value="Ephrin_rec_like"/>
    <property type="match status" value="2"/>
</dbReference>
<dbReference type="InterPro" id="IPR001090">
    <property type="entry name" value="Ephrin_rcpt_lig-bd_dom"/>
</dbReference>
<dbReference type="InterPro" id="IPR008979">
    <property type="entry name" value="Galactose-bd-like_sf"/>
</dbReference>
<evidence type="ECO:0000256" key="9">
    <source>
        <dbReference type="PROSITE-ProRule" id="PRU10141"/>
    </source>
</evidence>
<feature type="transmembrane region" description="Helical" evidence="10">
    <location>
        <begin position="545"/>
        <end position="569"/>
    </location>
</feature>
<dbReference type="KEGG" id="aqu:109581749"/>
<evidence type="ECO:0000256" key="4">
    <source>
        <dbReference type="ARBA" id="ARBA00022741"/>
    </source>
</evidence>
<comment type="subcellular location">
    <subcellularLocation>
        <location evidence="1">Membrane</location>
        <topology evidence="1">Single-pass type I membrane protein</topology>
    </subcellularLocation>
</comment>
<protein>
    <recommendedName>
        <fullName evidence="17">Receptor protein-tyrosine kinase</fullName>
    </recommendedName>
</protein>
<dbReference type="EnsemblMetazoa" id="XM_019996125.1">
    <property type="protein sequence ID" value="XP_019851684.1"/>
    <property type="gene ID" value="LOC109581749"/>
</dbReference>
<dbReference type="PROSITE" id="PS51550">
    <property type="entry name" value="EPH_LBD"/>
    <property type="match status" value="3"/>
</dbReference>
<keyword evidence="3" id="KW-0677">Repeat</keyword>
<dbReference type="InterPro" id="IPR011641">
    <property type="entry name" value="Tyr-kin_ephrin_A/B_rcpt-like"/>
</dbReference>
<dbReference type="GO" id="GO:0005005">
    <property type="term" value="F:transmembrane-ephrin receptor activity"/>
    <property type="evidence" value="ECO:0007669"/>
    <property type="project" value="TreeGrafter"/>
</dbReference>
<evidence type="ECO:0000256" key="10">
    <source>
        <dbReference type="SAM" id="Phobius"/>
    </source>
</evidence>
<dbReference type="Pfam" id="PF07714">
    <property type="entry name" value="PK_Tyr_Ser-Thr"/>
    <property type="match status" value="1"/>
</dbReference>
<dbReference type="GeneID" id="109581749"/>
<dbReference type="Gene3D" id="2.60.120.260">
    <property type="entry name" value="Galactose-binding domain-like"/>
    <property type="match status" value="3"/>
</dbReference>
<dbReference type="Gene3D" id="2.60.40.10">
    <property type="entry name" value="Immunoglobulins"/>
    <property type="match status" value="1"/>
</dbReference>
<dbReference type="SMART" id="SM00615">
    <property type="entry name" value="EPH_lbd"/>
    <property type="match status" value="1"/>
</dbReference>
<dbReference type="SMART" id="SM01411">
    <property type="entry name" value="Ephrin_rec_like"/>
    <property type="match status" value="2"/>
</dbReference>
<dbReference type="InterPro" id="IPR050449">
    <property type="entry name" value="Ephrin_rcpt_TKs"/>
</dbReference>
<evidence type="ECO:0000259" key="13">
    <source>
        <dbReference type="PROSITE" id="PS50853"/>
    </source>
</evidence>
<dbReference type="SUPFAM" id="SSF56112">
    <property type="entry name" value="Protein kinase-like (PK-like)"/>
    <property type="match status" value="1"/>
</dbReference>
<feature type="transmembrane region" description="Helical" evidence="10">
    <location>
        <begin position="687"/>
        <end position="708"/>
    </location>
</feature>
<feature type="chain" id="PRO_5042908421" description="Receptor protein-tyrosine kinase" evidence="11">
    <location>
        <begin position="24"/>
        <end position="1496"/>
    </location>
</feature>
<feature type="binding site" evidence="9">
    <location>
        <position position="658"/>
    </location>
    <ligand>
        <name>ATP</name>
        <dbReference type="ChEBI" id="CHEBI:30616"/>
    </ligand>
</feature>
<keyword evidence="5 9" id="KW-0067">ATP-binding</keyword>
<keyword evidence="4 9" id="KW-0547">Nucleotide-binding</keyword>
<dbReference type="InterPro" id="IPR003961">
    <property type="entry name" value="FN3_dom"/>
</dbReference>
<evidence type="ECO:0000256" key="11">
    <source>
        <dbReference type="SAM" id="SignalP"/>
    </source>
</evidence>
<dbReference type="PROSITE" id="PS50011">
    <property type="entry name" value="PROTEIN_KINASE_DOM"/>
    <property type="match status" value="1"/>
</dbReference>
<dbReference type="InterPro" id="IPR011009">
    <property type="entry name" value="Kinase-like_dom_sf"/>
</dbReference>
<evidence type="ECO:0000256" key="1">
    <source>
        <dbReference type="ARBA" id="ARBA00004479"/>
    </source>
</evidence>
<dbReference type="PROSITE" id="PS00107">
    <property type="entry name" value="PROTEIN_KINASE_ATP"/>
    <property type="match status" value="1"/>
</dbReference>
<keyword evidence="2 10" id="KW-0812">Transmembrane</keyword>
<dbReference type="SUPFAM" id="SSF49265">
    <property type="entry name" value="Fibronectin type III"/>
    <property type="match status" value="1"/>
</dbReference>
<feature type="domain" description="Fibronectin type-III" evidence="13">
    <location>
        <begin position="363"/>
        <end position="461"/>
    </location>
</feature>
<dbReference type="RefSeq" id="XP_019851684.1">
    <property type="nucleotide sequence ID" value="XM_019996125.1"/>
</dbReference>
<dbReference type="Pfam" id="PF00041">
    <property type="entry name" value="fn3"/>
    <property type="match status" value="1"/>
</dbReference>
<evidence type="ECO:0000256" key="7">
    <source>
        <dbReference type="ARBA" id="ARBA00023136"/>
    </source>
</evidence>
<keyword evidence="8" id="KW-0675">Receptor</keyword>
<evidence type="ECO:0000313" key="15">
    <source>
        <dbReference type="EnsemblMetazoa" id="XP_019851684.1"/>
    </source>
</evidence>
<evidence type="ECO:0000256" key="2">
    <source>
        <dbReference type="ARBA" id="ARBA00022692"/>
    </source>
</evidence>
<feature type="domain" description="Protein kinase" evidence="12">
    <location>
        <begin position="629"/>
        <end position="1006"/>
    </location>
</feature>
<dbReference type="PROSITE" id="PS50853">
    <property type="entry name" value="FN3"/>
    <property type="match status" value="1"/>
</dbReference>
<feature type="signal peptide" evidence="11">
    <location>
        <begin position="1"/>
        <end position="23"/>
    </location>
</feature>
<feature type="domain" description="Eph LBD" evidence="14">
    <location>
        <begin position="57"/>
        <end position="242"/>
    </location>
</feature>
<dbReference type="CDD" id="cd00063">
    <property type="entry name" value="FN3"/>
    <property type="match status" value="1"/>
</dbReference>
<dbReference type="InterPro" id="IPR036116">
    <property type="entry name" value="FN3_sf"/>
</dbReference>
<dbReference type="Gene3D" id="3.30.200.20">
    <property type="entry name" value="Phosphorylase Kinase, domain 1"/>
    <property type="match status" value="1"/>
</dbReference>
<name>A0AAN0J3U2_AMPQE</name>
<keyword evidence="16" id="KW-1185">Reference proteome</keyword>
<evidence type="ECO:0000256" key="8">
    <source>
        <dbReference type="ARBA" id="ARBA00023170"/>
    </source>
</evidence>
<dbReference type="GO" id="GO:0005886">
    <property type="term" value="C:plasma membrane"/>
    <property type="evidence" value="ECO:0007669"/>
    <property type="project" value="TreeGrafter"/>
</dbReference>
<reference evidence="15" key="2">
    <citation type="submission" date="2024-06" db="UniProtKB">
        <authorList>
            <consortium name="EnsemblMetazoa"/>
        </authorList>
    </citation>
    <scope>IDENTIFICATION</scope>
</reference>
<accession>A0AAN0J3U2</accession>
<dbReference type="PANTHER" id="PTHR46877">
    <property type="entry name" value="EPH RECEPTOR A5"/>
    <property type="match status" value="1"/>
</dbReference>
<dbReference type="FunFam" id="2.10.50.10:FF:000001">
    <property type="entry name" value="Ephrin type-A receptor 5"/>
    <property type="match status" value="2"/>
</dbReference>
<dbReference type="Gene3D" id="2.10.50.10">
    <property type="entry name" value="Tumor Necrosis Factor Receptor, subunit A, domain 2"/>
    <property type="match status" value="2"/>
</dbReference>
<feature type="domain" description="Eph LBD" evidence="14">
    <location>
        <begin position="838"/>
        <end position="1032"/>
    </location>
</feature>
<organism evidence="15 16">
    <name type="scientific">Amphimedon queenslandica</name>
    <name type="common">Sponge</name>
    <dbReference type="NCBI Taxonomy" id="400682"/>
    <lineage>
        <taxon>Eukaryota</taxon>
        <taxon>Metazoa</taxon>
        <taxon>Porifera</taxon>
        <taxon>Demospongiae</taxon>
        <taxon>Heteroscleromorpha</taxon>
        <taxon>Haplosclerida</taxon>
        <taxon>Niphatidae</taxon>
        <taxon>Amphimedon</taxon>
    </lineage>
</organism>
<evidence type="ECO:0000256" key="3">
    <source>
        <dbReference type="ARBA" id="ARBA00022737"/>
    </source>
</evidence>
<sequence length="1496" mass="163138">MATLFCSSLLLLGSLSFFQCVSSQSVAPDDAEPFCSDIPIRNVTFPNERILLDSQNYRSAFLVGAEGENRTWLTIDYDGGGVGRPGAAEFVDTWYEGNQGVQCLHRINVCAALIPGGTSSFQSNWLITQYINISEPGISQLRVNLTFSSNLVCSSQQCGQQQTFEVQTFDTDKPDDINRGNISYYSYAGVRLIHTAEEGATTDSESFAVSSSGLYLAIWDQGSCTVINRIVVFYNVCPYQVLNKAVYPETVAPQGGFDPDKNVIATCIDNASPTSSNSLSISCRILGLWIGSASCQCNAGYEANGTVCQACEEGTYKPFAGDSDCNGCPNNSYSASPGSVSCQCLSGYYRAPHEGIAVNCTAPPSSPQNLTNTSVAETIISISWLEPAYNGGRTDLYYVISINSSISLMEYSTVHTNYTLMGLTPFTTYEIQVMARNGVSDQDNANDDNRAVTVTVTTLNPCNETCSSGFYLNPDGCTCGSCGVSNCLRCQLLNSSCCTECQLGYEINGCECEAAVGPVSSSLDSSVTNLPSTETPQLSSSMLTIVAPVVLVLVLCVCIIIVFVIVIIVRRNRKKKLVNLDLHCVDDSRISLDLNSAYQKVNHQNEETSTDDTVMKQRLIKYLIPSSQIEIQETIGQGEFGIVYKATMKESQQEIALKTLKGPFSKSDVDCLLEECLLMSNFDNPNVLSLIGVCADLGSAPGIIMPYMSKGSLLSYLQKEKSYLIVEASSEESTVLNVRKQLLSVCLQDEDQADTALLPSLTNAGQVKVMNVPLYMSTHTSRQSQAMEARALHLQTLQAFQDRSLSFFQCVSSQSVAPDDADPHCSDIPIRNVTFPNERILLDSQNYRSTLLVGAEGENRTWLTIDYDGGGVGRPGASEFVDSWYEGNQGVQCLHRINVCATLIPGGTSSFQSNWLITQFINISEPGISKLKINVTFSSNLVCSSQQCGQQQTLEVQTFETDEPDDMNRGNISYYSYAGAHLIHTAVERTTTDSESFAVSSSGLYLAIWDQGSCTVINRIVVFYNVCPYQILNKAIYPETVAPQGGFDPDKIVNATCIDNASPTSSNSLSLKCRLLGVWDGSASCQCNAGYEANGTVCEACQEGTYKPFAGDSECKDCPENSYSASPGSVSCQCLPGYYRTLYEGITISRRMQHRSLLIYKLPSLQSLDGVMVTSDERQTAEATFSDRCQHQDEDQTDTALLPSLTNAGQVKVMNVPLYMSTHTSRQSRAMEARALLLQTLQAFQDRSLSIFQCVSSQSVAPDDADPHCSDIPIRNVTFPNERILLDSQNYRSTLLVGSEGENRTWLTIDYDGGGVGRPGAAEFVDSWYDANQGVQCLHKINVCASLIPGGTSSFQSNWMVTQYINISEPGISQLRINVTFSSNLVCSSQQCAQQQTFEVQTFETNELDDMNRGNISYYSYAGVRLIHTAEEGATTDSESFAVSSSGLYLAIWDQGSCTVINRIVVFYNVCPYQVLNKAVYPETVAPQGGFDPDKN</sequence>
<feature type="domain" description="Eph LBD" evidence="14">
    <location>
        <begin position="1282"/>
        <end position="1476"/>
    </location>
</feature>
<keyword evidence="6 10" id="KW-1133">Transmembrane helix</keyword>
<dbReference type="SUPFAM" id="SSF57184">
    <property type="entry name" value="Growth factor receptor domain"/>
    <property type="match status" value="3"/>
</dbReference>
<reference evidence="16" key="1">
    <citation type="journal article" date="2010" name="Nature">
        <title>The Amphimedon queenslandica genome and the evolution of animal complexity.</title>
        <authorList>
            <person name="Srivastava M."/>
            <person name="Simakov O."/>
            <person name="Chapman J."/>
            <person name="Fahey B."/>
            <person name="Gauthier M.E."/>
            <person name="Mitros T."/>
            <person name="Richards G.S."/>
            <person name="Conaco C."/>
            <person name="Dacre M."/>
            <person name="Hellsten U."/>
            <person name="Larroux C."/>
            <person name="Putnam N.H."/>
            <person name="Stanke M."/>
            <person name="Adamska M."/>
            <person name="Darling A."/>
            <person name="Degnan S.M."/>
            <person name="Oakley T.H."/>
            <person name="Plachetzki D.C."/>
            <person name="Zhai Y."/>
            <person name="Adamski M."/>
            <person name="Calcino A."/>
            <person name="Cummins S.F."/>
            <person name="Goodstein D.M."/>
            <person name="Harris C."/>
            <person name="Jackson D.J."/>
            <person name="Leys S.P."/>
            <person name="Shu S."/>
            <person name="Woodcroft B.J."/>
            <person name="Vervoort M."/>
            <person name="Kosik K.S."/>
            <person name="Manning G."/>
            <person name="Degnan B.M."/>
            <person name="Rokhsar D.S."/>
        </authorList>
    </citation>
    <scope>NUCLEOTIDE SEQUENCE [LARGE SCALE GENOMIC DNA]</scope>
</reference>
<keyword evidence="7 10" id="KW-0472">Membrane</keyword>
<dbReference type="InterPro" id="IPR013783">
    <property type="entry name" value="Ig-like_fold"/>
</dbReference>
<evidence type="ECO:0000256" key="6">
    <source>
        <dbReference type="ARBA" id="ARBA00022989"/>
    </source>
</evidence>
<evidence type="ECO:0000313" key="16">
    <source>
        <dbReference type="Proteomes" id="UP000007879"/>
    </source>
</evidence>
<dbReference type="PANTHER" id="PTHR46877:SF14">
    <property type="entry name" value="RECEPTOR PROTEIN-TYROSINE KINASE"/>
    <property type="match status" value="1"/>
</dbReference>
<evidence type="ECO:0000259" key="12">
    <source>
        <dbReference type="PROSITE" id="PS50011"/>
    </source>
</evidence>
<dbReference type="Pfam" id="PF01404">
    <property type="entry name" value="Ephrin_lbd"/>
    <property type="match status" value="3"/>
</dbReference>
<dbReference type="InterPro" id="IPR009030">
    <property type="entry name" value="Growth_fac_rcpt_cys_sf"/>
</dbReference>
<dbReference type="SMART" id="SM00060">
    <property type="entry name" value="FN3"/>
    <property type="match status" value="1"/>
</dbReference>
<dbReference type="SUPFAM" id="SSF49785">
    <property type="entry name" value="Galactose-binding domain-like"/>
    <property type="match status" value="3"/>
</dbReference>
<dbReference type="GO" id="GO:0005524">
    <property type="term" value="F:ATP binding"/>
    <property type="evidence" value="ECO:0007669"/>
    <property type="project" value="UniProtKB-UniRule"/>
</dbReference>
<evidence type="ECO:0008006" key="17">
    <source>
        <dbReference type="Google" id="ProtNLM"/>
    </source>
</evidence>
<dbReference type="InterPro" id="IPR017441">
    <property type="entry name" value="Protein_kinase_ATP_BS"/>
</dbReference>
<dbReference type="InterPro" id="IPR000719">
    <property type="entry name" value="Prot_kinase_dom"/>
</dbReference>
<proteinExistence type="predicted"/>
<keyword evidence="11" id="KW-0732">Signal</keyword>
<dbReference type="InterPro" id="IPR001245">
    <property type="entry name" value="Ser-Thr/Tyr_kinase_cat_dom"/>
</dbReference>
<dbReference type="Proteomes" id="UP000007879">
    <property type="component" value="Unassembled WGS sequence"/>
</dbReference>
<evidence type="ECO:0000256" key="5">
    <source>
        <dbReference type="ARBA" id="ARBA00022840"/>
    </source>
</evidence>